<feature type="compositionally biased region" description="Polar residues" evidence="1">
    <location>
        <begin position="214"/>
        <end position="238"/>
    </location>
</feature>
<protein>
    <submittedName>
        <fullName evidence="2">Uncharacterized protein</fullName>
    </submittedName>
</protein>
<proteinExistence type="predicted"/>
<keyword evidence="3" id="KW-1185">Reference proteome</keyword>
<reference evidence="2" key="1">
    <citation type="submission" date="2022-11" db="EMBL/GenBank/DDBJ databases">
        <authorList>
            <person name="Kikuchi T."/>
        </authorList>
    </citation>
    <scope>NUCLEOTIDE SEQUENCE</scope>
    <source>
        <strain evidence="2">PS1010</strain>
    </source>
</reference>
<comment type="caution">
    <text evidence="2">The sequence shown here is derived from an EMBL/GenBank/DDBJ whole genome shotgun (WGS) entry which is preliminary data.</text>
</comment>
<dbReference type="Proteomes" id="UP001152747">
    <property type="component" value="Unassembled WGS sequence"/>
</dbReference>
<evidence type="ECO:0000313" key="2">
    <source>
        <dbReference type="EMBL" id="CAI5456121.1"/>
    </source>
</evidence>
<gene>
    <name evidence="2" type="ORF">CAMP_LOCUS18758</name>
</gene>
<dbReference type="AlphaFoldDB" id="A0A9P1J400"/>
<sequence length="586" mass="63808">MDLPGTSSSTTTPAVIKPISVYYAPPLPPQTLTPPQLMQSSTPLTFDALPTTLQNLALLYPQLFQTPMKTSQYFTRSELSAFKEVNDLRHQVNMILPMLPLYGQLPNGLSAATIQQLAQQQPLVAQNLIRKRNGMQTPNGSQLADCPVSMRTVLNASNLQNAFLLNQWMIPSMGVPSPTLPTANLTTALSGGGAASLVETSQLPTVEEQAVVNKWSSPSSVDSNGQKTDSSTGSASDSHNIDIVGDGSESSSTSTASAQDQIQSLYNAVTSAQQKAIAEALKADGGLFFQQATHSADPNAALRVPAMSTLVKQSIGPERKPRKPVNDDIVKIVRQQDLSAEAIAVIEIPVPKAVESDPAFRPVSEQQIIQQIIQGKKYEEMEVGECMIQLCKKLAEKRVFGPRLMSQTTVAGLNHSNYSNLPIKGICYIQHVCWKVLRDKFNHDEDFWDKFREAMRKLAARCRRVRHAKKTKHNREESLAQQELLNKRFAEAEQHITVPSSLSHTIQSLGLTGLRHPKPEGFDGGLPTTSEPNNLSVGQLGHLVLSLANAKALKDLGESESSVVQSLLRMANNGDFAIKPEALSPM</sequence>
<feature type="region of interest" description="Disordered" evidence="1">
    <location>
        <begin position="213"/>
        <end position="256"/>
    </location>
</feature>
<name>A0A9P1J400_9PELO</name>
<dbReference type="EMBL" id="CANHGI010000006">
    <property type="protein sequence ID" value="CAI5456121.1"/>
    <property type="molecule type" value="Genomic_DNA"/>
</dbReference>
<feature type="compositionally biased region" description="Low complexity" evidence="1">
    <location>
        <begin position="245"/>
        <end position="256"/>
    </location>
</feature>
<organism evidence="2 3">
    <name type="scientific">Caenorhabditis angaria</name>
    <dbReference type="NCBI Taxonomy" id="860376"/>
    <lineage>
        <taxon>Eukaryota</taxon>
        <taxon>Metazoa</taxon>
        <taxon>Ecdysozoa</taxon>
        <taxon>Nematoda</taxon>
        <taxon>Chromadorea</taxon>
        <taxon>Rhabditida</taxon>
        <taxon>Rhabditina</taxon>
        <taxon>Rhabditomorpha</taxon>
        <taxon>Rhabditoidea</taxon>
        <taxon>Rhabditidae</taxon>
        <taxon>Peloderinae</taxon>
        <taxon>Caenorhabditis</taxon>
    </lineage>
</organism>
<evidence type="ECO:0000313" key="3">
    <source>
        <dbReference type="Proteomes" id="UP001152747"/>
    </source>
</evidence>
<evidence type="ECO:0000256" key="1">
    <source>
        <dbReference type="SAM" id="MobiDB-lite"/>
    </source>
</evidence>
<accession>A0A9P1J400</accession>
<dbReference type="OrthoDB" id="5871770at2759"/>